<comment type="caution">
    <text evidence="1">The sequence shown here is derived from an EMBL/GenBank/DDBJ whole genome shotgun (WGS) entry which is preliminary data.</text>
</comment>
<name>A0A9D4WVL0_PEA</name>
<dbReference type="PANTHER" id="PTHR34222:SF99">
    <property type="entry name" value="PROTEIN, PUTATIVE-RELATED"/>
    <property type="match status" value="1"/>
</dbReference>
<gene>
    <name evidence="1" type="ORF">KIW84_054538</name>
</gene>
<reference evidence="1 2" key="1">
    <citation type="journal article" date="2022" name="Nat. Genet.">
        <title>Improved pea reference genome and pan-genome highlight genomic features and evolutionary characteristics.</title>
        <authorList>
            <person name="Yang T."/>
            <person name="Liu R."/>
            <person name="Luo Y."/>
            <person name="Hu S."/>
            <person name="Wang D."/>
            <person name="Wang C."/>
            <person name="Pandey M.K."/>
            <person name="Ge S."/>
            <person name="Xu Q."/>
            <person name="Li N."/>
            <person name="Li G."/>
            <person name="Huang Y."/>
            <person name="Saxena R.K."/>
            <person name="Ji Y."/>
            <person name="Li M."/>
            <person name="Yan X."/>
            <person name="He Y."/>
            <person name="Liu Y."/>
            <person name="Wang X."/>
            <person name="Xiang C."/>
            <person name="Varshney R.K."/>
            <person name="Ding H."/>
            <person name="Gao S."/>
            <person name="Zong X."/>
        </authorList>
    </citation>
    <scope>NUCLEOTIDE SEQUENCE [LARGE SCALE GENOMIC DNA]</scope>
    <source>
        <strain evidence="1 2">cv. Zhongwan 6</strain>
    </source>
</reference>
<evidence type="ECO:0000313" key="1">
    <source>
        <dbReference type="EMBL" id="KAI5408739.1"/>
    </source>
</evidence>
<dbReference type="PANTHER" id="PTHR34222">
    <property type="entry name" value="GAG_PRE-INTEGRS DOMAIN-CONTAINING PROTEIN"/>
    <property type="match status" value="1"/>
</dbReference>
<evidence type="ECO:0000313" key="2">
    <source>
        <dbReference type="Proteomes" id="UP001058974"/>
    </source>
</evidence>
<dbReference type="EMBL" id="JAMSHJ010000005">
    <property type="protein sequence ID" value="KAI5408739.1"/>
    <property type="molecule type" value="Genomic_DNA"/>
</dbReference>
<proteinExistence type="predicted"/>
<dbReference type="Gramene" id="Psat05G0453800-T1">
    <property type="protein sequence ID" value="KAI5408739.1"/>
    <property type="gene ID" value="KIW84_054538"/>
</dbReference>
<organism evidence="1 2">
    <name type="scientific">Pisum sativum</name>
    <name type="common">Garden pea</name>
    <name type="synonym">Lathyrus oleraceus</name>
    <dbReference type="NCBI Taxonomy" id="3888"/>
    <lineage>
        <taxon>Eukaryota</taxon>
        <taxon>Viridiplantae</taxon>
        <taxon>Streptophyta</taxon>
        <taxon>Embryophyta</taxon>
        <taxon>Tracheophyta</taxon>
        <taxon>Spermatophyta</taxon>
        <taxon>Magnoliopsida</taxon>
        <taxon>eudicotyledons</taxon>
        <taxon>Gunneridae</taxon>
        <taxon>Pentapetalae</taxon>
        <taxon>rosids</taxon>
        <taxon>fabids</taxon>
        <taxon>Fabales</taxon>
        <taxon>Fabaceae</taxon>
        <taxon>Papilionoideae</taxon>
        <taxon>50 kb inversion clade</taxon>
        <taxon>NPAAA clade</taxon>
        <taxon>Hologalegina</taxon>
        <taxon>IRL clade</taxon>
        <taxon>Fabeae</taxon>
        <taxon>Lathyrus</taxon>
    </lineage>
</organism>
<dbReference type="Proteomes" id="UP001058974">
    <property type="component" value="Chromosome 5"/>
</dbReference>
<protein>
    <submittedName>
        <fullName evidence="1">Uncharacterized protein</fullName>
    </submittedName>
</protein>
<accession>A0A9D4WVL0</accession>
<dbReference type="AlphaFoldDB" id="A0A9D4WVL0"/>
<keyword evidence="2" id="KW-1185">Reference proteome</keyword>
<sequence>MTNGDTHSASTAEETVALQVHTTEGNYAAKQGNTNYKVKNQGYHGSKGTNRICTHCGRTNHTVETCFQKHGYPPGFKNKGKIPATATANSATEASPQGSTPSAFGFTQEQYNNILALLQQSKLNSTVNFVSTSPFVMNSHASNMNDSFQGSNWYN</sequence>